<dbReference type="Gene3D" id="3.20.20.300">
    <property type="entry name" value="Glycoside hydrolase, family 3, N-terminal domain"/>
    <property type="match status" value="1"/>
</dbReference>
<gene>
    <name evidence="8" type="ORF">CDQ84_15145</name>
</gene>
<keyword evidence="5" id="KW-0378">Hydrolase</keyword>
<dbReference type="InterPro" id="IPR036881">
    <property type="entry name" value="Glyco_hydro_3_C_sf"/>
</dbReference>
<dbReference type="InterPro" id="IPR036962">
    <property type="entry name" value="Glyco_hydro_3_N_sf"/>
</dbReference>
<evidence type="ECO:0000256" key="6">
    <source>
        <dbReference type="ARBA" id="ARBA00023295"/>
    </source>
</evidence>
<dbReference type="FunFam" id="2.60.40.10:FF:000495">
    <property type="entry name" value="Periplasmic beta-glucosidase"/>
    <property type="match status" value="1"/>
</dbReference>
<evidence type="ECO:0000259" key="7">
    <source>
        <dbReference type="SMART" id="SM01217"/>
    </source>
</evidence>
<comment type="caution">
    <text evidence="8">The sequence shown here is derived from an EMBL/GenBank/DDBJ whole genome shotgun (WGS) entry which is preliminary data.</text>
</comment>
<dbReference type="NCBIfam" id="NF011678">
    <property type="entry name" value="PRK15098.1"/>
    <property type="match status" value="1"/>
</dbReference>
<dbReference type="EC" id="3.2.1.21" evidence="3"/>
<evidence type="ECO:0000256" key="2">
    <source>
        <dbReference type="ARBA" id="ARBA00005336"/>
    </source>
</evidence>
<evidence type="ECO:0000256" key="4">
    <source>
        <dbReference type="ARBA" id="ARBA00022729"/>
    </source>
</evidence>
<proteinExistence type="inferred from homology"/>
<feature type="domain" description="Fibronectin type III-like" evidence="7">
    <location>
        <begin position="637"/>
        <end position="706"/>
    </location>
</feature>
<dbReference type="Gene3D" id="2.60.40.10">
    <property type="entry name" value="Immunoglobulins"/>
    <property type="match status" value="1"/>
</dbReference>
<dbReference type="Gene3D" id="3.40.50.1700">
    <property type="entry name" value="Glycoside hydrolase family 3 C-terminal domain"/>
    <property type="match status" value="1"/>
</dbReference>
<dbReference type="Pfam" id="PF01915">
    <property type="entry name" value="Glyco_hydro_3_C"/>
    <property type="match status" value="1"/>
</dbReference>
<organism evidence="8 9">
    <name type="scientific">Clostridium thermosuccinogenes</name>
    <dbReference type="NCBI Taxonomy" id="84032"/>
    <lineage>
        <taxon>Bacteria</taxon>
        <taxon>Bacillati</taxon>
        <taxon>Bacillota</taxon>
        <taxon>Clostridia</taxon>
        <taxon>Eubacteriales</taxon>
        <taxon>Clostridiaceae</taxon>
        <taxon>Clostridium</taxon>
    </lineage>
</organism>
<dbReference type="SUPFAM" id="SSF52279">
    <property type="entry name" value="Beta-D-glucan exohydrolase, C-terminal domain"/>
    <property type="match status" value="1"/>
</dbReference>
<dbReference type="SUPFAM" id="SSF51445">
    <property type="entry name" value="(Trans)glycosidases"/>
    <property type="match status" value="1"/>
</dbReference>
<dbReference type="KEGG" id="cthd:CDO33_02365"/>
<name>A0A2K2F9N4_9CLOT</name>
<dbReference type="GO" id="GO:0009251">
    <property type="term" value="P:glucan catabolic process"/>
    <property type="evidence" value="ECO:0007669"/>
    <property type="project" value="TreeGrafter"/>
</dbReference>
<dbReference type="InterPro" id="IPR002772">
    <property type="entry name" value="Glyco_hydro_3_C"/>
</dbReference>
<evidence type="ECO:0000256" key="1">
    <source>
        <dbReference type="ARBA" id="ARBA00000448"/>
    </source>
</evidence>
<reference evidence="8 9" key="1">
    <citation type="submission" date="2017-06" db="EMBL/GenBank/DDBJ databases">
        <title>Investigating the central metabolism of Clostridium thermosuccinogenes.</title>
        <authorList>
            <person name="Koendjbiharie J.G."/>
            <person name="van Kranenburg R."/>
        </authorList>
    </citation>
    <scope>NUCLEOTIDE SEQUENCE [LARGE SCALE GENOMIC DNA]</scope>
    <source>
        <strain evidence="8 9">DSM 5806</strain>
    </source>
</reference>
<dbReference type="PANTHER" id="PTHR30620:SF16">
    <property type="entry name" value="LYSOSOMAL BETA GLUCOSIDASE"/>
    <property type="match status" value="1"/>
</dbReference>
<keyword evidence="6" id="KW-0326">Glycosidase</keyword>
<accession>A0A2K2F9N4</accession>
<evidence type="ECO:0000256" key="5">
    <source>
        <dbReference type="ARBA" id="ARBA00022801"/>
    </source>
</evidence>
<dbReference type="Pfam" id="PF00933">
    <property type="entry name" value="Glyco_hydro_3"/>
    <property type="match status" value="1"/>
</dbReference>
<protein>
    <recommendedName>
        <fullName evidence="3">beta-glucosidase</fullName>
        <ecNumber evidence="3">3.2.1.21</ecNumber>
    </recommendedName>
</protein>
<dbReference type="InterPro" id="IPR051915">
    <property type="entry name" value="Cellulose_Degrad_GH3"/>
</dbReference>
<dbReference type="Pfam" id="PF14310">
    <property type="entry name" value="Fn3-like"/>
    <property type="match status" value="1"/>
</dbReference>
<comment type="similarity">
    <text evidence="2">Belongs to the glycosyl hydrolase 3 family.</text>
</comment>
<dbReference type="OrthoDB" id="9805821at2"/>
<evidence type="ECO:0000313" key="9">
    <source>
        <dbReference type="Proteomes" id="UP000236151"/>
    </source>
</evidence>
<evidence type="ECO:0000313" key="8">
    <source>
        <dbReference type="EMBL" id="PNT96496.1"/>
    </source>
</evidence>
<dbReference type="EMBL" id="NIOJ01000048">
    <property type="protein sequence ID" value="PNT96496.1"/>
    <property type="molecule type" value="Genomic_DNA"/>
</dbReference>
<dbReference type="RefSeq" id="WP_103082577.1">
    <property type="nucleotide sequence ID" value="NZ_CP021850.1"/>
</dbReference>
<dbReference type="Proteomes" id="UP000236151">
    <property type="component" value="Unassembled WGS sequence"/>
</dbReference>
<dbReference type="InterPro" id="IPR001764">
    <property type="entry name" value="Glyco_hydro_3_N"/>
</dbReference>
<dbReference type="SMART" id="SM01217">
    <property type="entry name" value="Fn3_like"/>
    <property type="match status" value="1"/>
</dbReference>
<keyword evidence="9" id="KW-1185">Reference proteome</keyword>
<dbReference type="GO" id="GO:0008422">
    <property type="term" value="F:beta-glucosidase activity"/>
    <property type="evidence" value="ECO:0007669"/>
    <property type="project" value="UniProtKB-EC"/>
</dbReference>
<dbReference type="PANTHER" id="PTHR30620">
    <property type="entry name" value="PERIPLASMIC BETA-GLUCOSIDASE-RELATED"/>
    <property type="match status" value="1"/>
</dbReference>
<dbReference type="PRINTS" id="PR00133">
    <property type="entry name" value="GLHYDRLASE3"/>
</dbReference>
<dbReference type="InterPro" id="IPR013783">
    <property type="entry name" value="Ig-like_fold"/>
</dbReference>
<comment type="catalytic activity">
    <reaction evidence="1">
        <text>Hydrolysis of terminal, non-reducing beta-D-glucosyl residues with release of beta-D-glucose.</text>
        <dbReference type="EC" id="3.2.1.21"/>
    </reaction>
</comment>
<sequence>MAKEFIEKLVKEMTIEEKLAQMTQLSPDFFDTDESVDLTGPAKEMNIDTDCIKNVGSTLNAFGAEKLIKMQEKYLKENPHKIPLIFMADVIHGYKTIFPIPLAMGCSFNPDACKKAAEVAAKESSAAGIHLTFAPMADLVRDPRWGRVMESPGEDPYLNSLMTAAAVKGFQGEDLKENGKIAACVKHFAGYGAPEGGRDYNTVDISTGMLYEFYLPAYKAAVDVGVKMVMTSFNILDRIPSTANKKLVREILREKWGFDGVVISDFNSVGETLIHGVSENGEEAAAKCIEAGVDIEMMSTCYINFAKKLIEEGKLPMELVDEAVTRILELKDELGLFENPYKDANPEKEKELLLCKEHREAARDVAAQSIVLLKNDGVLPLKKGLKVGIAGPFATSRNVLGGWAGKDIENVVSLYEGISSKIPGTMIKTAMTSELGAMQEGIFDVEDRVDEACEQLADCDVIIAAVGESPSDVGEGASKAYLRLSPNQEKMIFELKKLGKPVIVVVFSGRPMEIKPVLGHADALVQAWFLGTESGNAIADVLFGDYNPSGRLSMSFPQTVGQIPVYYNCYGTGRPSDGTLQRYVSRYLDCPNEPLFCFGYGLSYSNFVYSGFKVEKDGEKIIASVSIENNSDIPGKETVQLYIRDVASSVVRPLKELKGFQQIWLEGGESKTVSFEITKDMLKFWNYDLEYVFEPGEFDIMIGRNSEDVMVERIKI</sequence>
<evidence type="ECO:0000256" key="3">
    <source>
        <dbReference type="ARBA" id="ARBA00012744"/>
    </source>
</evidence>
<dbReference type="AlphaFoldDB" id="A0A2K2F9N4"/>
<keyword evidence="4" id="KW-0732">Signal</keyword>
<dbReference type="InterPro" id="IPR017853">
    <property type="entry name" value="GH"/>
</dbReference>
<dbReference type="InterPro" id="IPR026891">
    <property type="entry name" value="Fn3-like"/>
</dbReference>